<name>A0A0C9XAY9_9AGAR</name>
<evidence type="ECO:0000313" key="2">
    <source>
        <dbReference type="EMBL" id="KIK02056.1"/>
    </source>
</evidence>
<accession>A0A0C9XAY9</accession>
<evidence type="ECO:0000313" key="3">
    <source>
        <dbReference type="Proteomes" id="UP000054477"/>
    </source>
</evidence>
<feature type="transmembrane region" description="Helical" evidence="1">
    <location>
        <begin position="20"/>
        <end position="37"/>
    </location>
</feature>
<keyword evidence="1" id="KW-0472">Membrane</keyword>
<keyword evidence="1" id="KW-1133">Transmembrane helix</keyword>
<evidence type="ECO:0000256" key="1">
    <source>
        <dbReference type="SAM" id="Phobius"/>
    </source>
</evidence>
<sequence>HGMIPSPWYDPIMMVWYDMVWYGMGGMVWYGMVWYEMEWCGMRWNGMWFPYHGMMELVWRSYHSGMGYLQGSLIPKIG</sequence>
<feature type="non-terminal residue" evidence="2">
    <location>
        <position position="1"/>
    </location>
</feature>
<dbReference type="EMBL" id="KN838598">
    <property type="protein sequence ID" value="KIK02056.1"/>
    <property type="molecule type" value="Genomic_DNA"/>
</dbReference>
<keyword evidence="3" id="KW-1185">Reference proteome</keyword>
<proteinExistence type="predicted"/>
<dbReference type="AlphaFoldDB" id="A0A0C9XAY9"/>
<dbReference type="Proteomes" id="UP000054477">
    <property type="component" value="Unassembled WGS sequence"/>
</dbReference>
<protein>
    <submittedName>
        <fullName evidence="2">Unplaced genomic scaffold K443scaffold_63, whole genome shotgun sequence</fullName>
    </submittedName>
</protein>
<reference evidence="2 3" key="1">
    <citation type="submission" date="2014-04" db="EMBL/GenBank/DDBJ databases">
        <authorList>
            <consortium name="DOE Joint Genome Institute"/>
            <person name="Kuo A."/>
            <person name="Kohler A."/>
            <person name="Nagy L.G."/>
            <person name="Floudas D."/>
            <person name="Copeland A."/>
            <person name="Barry K.W."/>
            <person name="Cichocki N."/>
            <person name="Veneault-Fourrey C."/>
            <person name="LaButti K."/>
            <person name="Lindquist E.A."/>
            <person name="Lipzen A."/>
            <person name="Lundell T."/>
            <person name="Morin E."/>
            <person name="Murat C."/>
            <person name="Sun H."/>
            <person name="Tunlid A."/>
            <person name="Henrissat B."/>
            <person name="Grigoriev I.V."/>
            <person name="Hibbett D.S."/>
            <person name="Martin F."/>
            <person name="Nordberg H.P."/>
            <person name="Cantor M.N."/>
            <person name="Hua S.X."/>
        </authorList>
    </citation>
    <scope>NUCLEOTIDE SEQUENCE [LARGE SCALE GENOMIC DNA]</scope>
    <source>
        <strain evidence="2 3">LaAM-08-1</strain>
    </source>
</reference>
<reference evidence="3" key="2">
    <citation type="submission" date="2015-01" db="EMBL/GenBank/DDBJ databases">
        <title>Evolutionary Origins and Diversification of the Mycorrhizal Mutualists.</title>
        <authorList>
            <consortium name="DOE Joint Genome Institute"/>
            <consortium name="Mycorrhizal Genomics Consortium"/>
            <person name="Kohler A."/>
            <person name="Kuo A."/>
            <person name="Nagy L.G."/>
            <person name="Floudas D."/>
            <person name="Copeland A."/>
            <person name="Barry K.W."/>
            <person name="Cichocki N."/>
            <person name="Veneault-Fourrey C."/>
            <person name="LaButti K."/>
            <person name="Lindquist E.A."/>
            <person name="Lipzen A."/>
            <person name="Lundell T."/>
            <person name="Morin E."/>
            <person name="Murat C."/>
            <person name="Riley R."/>
            <person name="Ohm R."/>
            <person name="Sun H."/>
            <person name="Tunlid A."/>
            <person name="Henrissat B."/>
            <person name="Grigoriev I.V."/>
            <person name="Hibbett D.S."/>
            <person name="Martin F."/>
        </authorList>
    </citation>
    <scope>NUCLEOTIDE SEQUENCE [LARGE SCALE GENOMIC DNA]</scope>
    <source>
        <strain evidence="3">LaAM-08-1</strain>
    </source>
</reference>
<dbReference type="HOGENOM" id="CLU_2661229_0_0_1"/>
<gene>
    <name evidence="2" type="ORF">K443DRAFT_659741</name>
</gene>
<organism evidence="2 3">
    <name type="scientific">Laccaria amethystina LaAM-08-1</name>
    <dbReference type="NCBI Taxonomy" id="1095629"/>
    <lineage>
        <taxon>Eukaryota</taxon>
        <taxon>Fungi</taxon>
        <taxon>Dikarya</taxon>
        <taxon>Basidiomycota</taxon>
        <taxon>Agaricomycotina</taxon>
        <taxon>Agaricomycetes</taxon>
        <taxon>Agaricomycetidae</taxon>
        <taxon>Agaricales</taxon>
        <taxon>Agaricineae</taxon>
        <taxon>Hydnangiaceae</taxon>
        <taxon>Laccaria</taxon>
    </lineage>
</organism>
<keyword evidence="1" id="KW-0812">Transmembrane</keyword>